<keyword evidence="1" id="KW-0472">Membrane</keyword>
<dbReference type="Proteomes" id="UP000245489">
    <property type="component" value="Unassembled WGS sequence"/>
</dbReference>
<dbReference type="EMBL" id="QGGO01000047">
    <property type="protein sequence ID" value="PWK16715.1"/>
    <property type="molecule type" value="Genomic_DNA"/>
</dbReference>
<protein>
    <submittedName>
        <fullName evidence="2">Uncharacterized protein</fullName>
    </submittedName>
</protein>
<accession>A0A316DFL3</accession>
<proteinExistence type="predicted"/>
<keyword evidence="1" id="KW-1133">Transmembrane helix</keyword>
<keyword evidence="1" id="KW-0812">Transmembrane</keyword>
<dbReference type="AlphaFoldDB" id="A0A316DFL3"/>
<name>A0A316DFL3_9BACT</name>
<dbReference type="RefSeq" id="WP_109745529.1">
    <property type="nucleotide sequence ID" value="NZ_QGGO01000047.1"/>
</dbReference>
<evidence type="ECO:0000313" key="2">
    <source>
        <dbReference type="EMBL" id="PWK16715.1"/>
    </source>
</evidence>
<feature type="transmembrane region" description="Helical" evidence="1">
    <location>
        <begin position="34"/>
        <end position="55"/>
    </location>
</feature>
<gene>
    <name evidence="2" type="ORF">LV89_04830</name>
</gene>
<sequence length="118" mass="13524">MSKRDWSILGIFTLIATVIFLIIFFVSFCPDDRTPINIISIIGTLITIIALGFSIHQQIQIKKTSELIEENSKNYQDSIRSSLYSWNITRAIALSEKLEDLLMKDENITTVIFIVKEI</sequence>
<feature type="transmembrane region" description="Helical" evidence="1">
    <location>
        <begin position="7"/>
        <end position="28"/>
    </location>
</feature>
<organism evidence="2 3">
    <name type="scientific">Arcicella aurantiaca</name>
    <dbReference type="NCBI Taxonomy" id="591202"/>
    <lineage>
        <taxon>Bacteria</taxon>
        <taxon>Pseudomonadati</taxon>
        <taxon>Bacteroidota</taxon>
        <taxon>Cytophagia</taxon>
        <taxon>Cytophagales</taxon>
        <taxon>Flectobacillaceae</taxon>
        <taxon>Arcicella</taxon>
    </lineage>
</organism>
<evidence type="ECO:0000313" key="3">
    <source>
        <dbReference type="Proteomes" id="UP000245489"/>
    </source>
</evidence>
<comment type="caution">
    <text evidence="2">The sequence shown here is derived from an EMBL/GenBank/DDBJ whole genome shotgun (WGS) entry which is preliminary data.</text>
</comment>
<evidence type="ECO:0000256" key="1">
    <source>
        <dbReference type="SAM" id="Phobius"/>
    </source>
</evidence>
<reference evidence="2 3" key="1">
    <citation type="submission" date="2018-05" db="EMBL/GenBank/DDBJ databases">
        <title>Genomic Encyclopedia of Archaeal and Bacterial Type Strains, Phase II (KMG-II): from individual species to whole genera.</title>
        <authorList>
            <person name="Goeker M."/>
        </authorList>
    </citation>
    <scope>NUCLEOTIDE SEQUENCE [LARGE SCALE GENOMIC DNA]</scope>
    <source>
        <strain evidence="2 3">DSM 22214</strain>
    </source>
</reference>
<keyword evidence="3" id="KW-1185">Reference proteome</keyword>